<protein>
    <submittedName>
        <fullName evidence="1">Methyltransferase domain-containing protein</fullName>
    </submittedName>
</protein>
<dbReference type="InterPro" id="IPR029063">
    <property type="entry name" value="SAM-dependent_MTases_sf"/>
</dbReference>
<dbReference type="CDD" id="cd02440">
    <property type="entry name" value="AdoMet_MTases"/>
    <property type="match status" value="1"/>
</dbReference>
<sequence>MYDYTQALRRSEASRANGHEQTDVDIRGETWTILKGVFSPAHHNSSLAQLDLLEFPVGGSFLEIGSGTGLIAVNAGRAGCRTVWATDLNPAAVTNTALNAERFGVADAMTCVQSDLFASLTAAPLFDVIYWHSNNVWVPQDLEIKHIHELAYVDPGYDAHRRYFAEARNHVAPGGRVLIALSSRAARADLEALAEKEGQRLTGVRSAVVREPEGPVSYDLLEVVPLQDTAPHPIESRRGHP</sequence>
<dbReference type="SUPFAM" id="SSF53335">
    <property type="entry name" value="S-adenosyl-L-methionine-dependent methyltransferases"/>
    <property type="match status" value="1"/>
</dbReference>
<evidence type="ECO:0000313" key="1">
    <source>
        <dbReference type="EMBL" id="MDT0442538.1"/>
    </source>
</evidence>
<keyword evidence="1" id="KW-0808">Transferase</keyword>
<dbReference type="RefSeq" id="WP_311616962.1">
    <property type="nucleotide sequence ID" value="NZ_JAVREV010000003.1"/>
</dbReference>
<keyword evidence="2" id="KW-1185">Reference proteome</keyword>
<organism evidence="1 2">
    <name type="scientific">Streptomyces johnsoniae</name>
    <dbReference type="NCBI Taxonomy" id="3075532"/>
    <lineage>
        <taxon>Bacteria</taxon>
        <taxon>Bacillati</taxon>
        <taxon>Actinomycetota</taxon>
        <taxon>Actinomycetes</taxon>
        <taxon>Kitasatosporales</taxon>
        <taxon>Streptomycetaceae</taxon>
        <taxon>Streptomyces</taxon>
    </lineage>
</organism>
<reference evidence="2" key="1">
    <citation type="submission" date="2023-07" db="EMBL/GenBank/DDBJ databases">
        <title>30 novel species of actinomycetes from the DSMZ collection.</title>
        <authorList>
            <person name="Nouioui I."/>
        </authorList>
    </citation>
    <scope>NUCLEOTIDE SEQUENCE [LARGE SCALE GENOMIC DNA]</scope>
    <source>
        <strain evidence="2">DSM 41886</strain>
    </source>
</reference>
<keyword evidence="1" id="KW-0489">Methyltransferase</keyword>
<comment type="caution">
    <text evidence="1">The sequence shown here is derived from an EMBL/GenBank/DDBJ whole genome shotgun (WGS) entry which is preliminary data.</text>
</comment>
<gene>
    <name evidence="1" type="ORF">RM779_08000</name>
</gene>
<dbReference type="Pfam" id="PF06325">
    <property type="entry name" value="PrmA"/>
    <property type="match status" value="1"/>
</dbReference>
<dbReference type="GO" id="GO:0008168">
    <property type="term" value="F:methyltransferase activity"/>
    <property type="evidence" value="ECO:0007669"/>
    <property type="project" value="UniProtKB-KW"/>
</dbReference>
<accession>A0ABU2S0K3</accession>
<dbReference type="Gene3D" id="3.40.50.150">
    <property type="entry name" value="Vaccinia Virus protein VP39"/>
    <property type="match status" value="1"/>
</dbReference>
<evidence type="ECO:0000313" key="2">
    <source>
        <dbReference type="Proteomes" id="UP001183615"/>
    </source>
</evidence>
<dbReference type="GO" id="GO:0032259">
    <property type="term" value="P:methylation"/>
    <property type="evidence" value="ECO:0007669"/>
    <property type="project" value="UniProtKB-KW"/>
</dbReference>
<dbReference type="EMBL" id="JAVREV010000003">
    <property type="protein sequence ID" value="MDT0442538.1"/>
    <property type="molecule type" value="Genomic_DNA"/>
</dbReference>
<dbReference type="Proteomes" id="UP001183615">
    <property type="component" value="Unassembled WGS sequence"/>
</dbReference>
<proteinExistence type="predicted"/>
<name>A0ABU2S0K3_9ACTN</name>